<dbReference type="EMBL" id="CP061800">
    <property type="protein sequence ID" value="QTA93195.1"/>
    <property type="molecule type" value="Genomic_DNA"/>
</dbReference>
<evidence type="ECO:0000256" key="2">
    <source>
        <dbReference type="ARBA" id="ARBA00022490"/>
    </source>
</evidence>
<dbReference type="SUPFAM" id="SSF52374">
    <property type="entry name" value="Nucleotidylyl transferase"/>
    <property type="match status" value="1"/>
</dbReference>
<dbReference type="KEGG" id="dmm:dnm_092950"/>
<dbReference type="PRINTS" id="PR01040">
    <property type="entry name" value="TRNASYNTHTYR"/>
</dbReference>
<dbReference type="InterPro" id="IPR024088">
    <property type="entry name" value="Tyr-tRNA-ligase_bac-type"/>
</dbReference>
<dbReference type="GO" id="GO:0004831">
    <property type="term" value="F:tyrosine-tRNA ligase activity"/>
    <property type="evidence" value="ECO:0007669"/>
    <property type="project" value="UniProtKB-UniRule"/>
</dbReference>
<evidence type="ECO:0000256" key="9">
    <source>
        <dbReference type="ARBA" id="ARBA00048248"/>
    </source>
</evidence>
<dbReference type="CDD" id="cd00805">
    <property type="entry name" value="TyrRS_core"/>
    <property type="match status" value="1"/>
</dbReference>
<keyword evidence="5 11" id="KW-0067">ATP-binding</keyword>
<evidence type="ECO:0000259" key="13">
    <source>
        <dbReference type="Pfam" id="PF22421"/>
    </source>
</evidence>
<feature type="binding site" evidence="11">
    <location>
        <position position="232"/>
    </location>
    <ligand>
        <name>ATP</name>
        <dbReference type="ChEBI" id="CHEBI:30616"/>
    </ligand>
</feature>
<dbReference type="Gene3D" id="3.40.50.620">
    <property type="entry name" value="HUPs"/>
    <property type="match status" value="1"/>
</dbReference>
<evidence type="ECO:0000256" key="7">
    <source>
        <dbReference type="ARBA" id="ARBA00022917"/>
    </source>
</evidence>
<evidence type="ECO:0000256" key="1">
    <source>
        <dbReference type="ARBA" id="ARBA00004496"/>
    </source>
</evidence>
<evidence type="ECO:0000256" key="12">
    <source>
        <dbReference type="PROSITE-ProRule" id="PRU00182"/>
    </source>
</evidence>
<dbReference type="RefSeq" id="WP_207680241.1">
    <property type="nucleotide sequence ID" value="NZ_CP061800.1"/>
</dbReference>
<dbReference type="Gene3D" id="1.10.240.10">
    <property type="entry name" value="Tyrosyl-Transfer RNA Synthetase"/>
    <property type="match status" value="1"/>
</dbReference>
<dbReference type="NCBIfam" id="TIGR00234">
    <property type="entry name" value="tyrS"/>
    <property type="match status" value="1"/>
</dbReference>
<comment type="catalytic activity">
    <reaction evidence="9 11">
        <text>tRNA(Tyr) + L-tyrosine + ATP = L-tyrosyl-tRNA(Tyr) + AMP + diphosphate + H(+)</text>
        <dbReference type="Rhea" id="RHEA:10220"/>
        <dbReference type="Rhea" id="RHEA-COMP:9706"/>
        <dbReference type="Rhea" id="RHEA-COMP:9707"/>
        <dbReference type="ChEBI" id="CHEBI:15378"/>
        <dbReference type="ChEBI" id="CHEBI:30616"/>
        <dbReference type="ChEBI" id="CHEBI:33019"/>
        <dbReference type="ChEBI" id="CHEBI:58315"/>
        <dbReference type="ChEBI" id="CHEBI:78442"/>
        <dbReference type="ChEBI" id="CHEBI:78536"/>
        <dbReference type="ChEBI" id="CHEBI:456215"/>
        <dbReference type="EC" id="6.1.1.1"/>
    </reaction>
</comment>
<evidence type="ECO:0000313" key="15">
    <source>
        <dbReference type="Proteomes" id="UP000663722"/>
    </source>
</evidence>
<feature type="short sequence motif" description="'HIGH' region" evidence="11">
    <location>
        <begin position="39"/>
        <end position="48"/>
    </location>
</feature>
<dbReference type="AlphaFoldDB" id="A0A975GTJ9"/>
<evidence type="ECO:0000313" key="14">
    <source>
        <dbReference type="EMBL" id="QTA93195.1"/>
    </source>
</evidence>
<feature type="binding site" evidence="11">
    <location>
        <position position="173"/>
    </location>
    <ligand>
        <name>L-tyrosine</name>
        <dbReference type="ChEBI" id="CHEBI:58315"/>
    </ligand>
</feature>
<comment type="subunit">
    <text evidence="11">Homodimer.</text>
</comment>
<dbReference type="FunFam" id="1.10.240.10:FF:000001">
    <property type="entry name" value="Tyrosine--tRNA ligase"/>
    <property type="match status" value="1"/>
</dbReference>
<keyword evidence="3 11" id="KW-0436">Ligase</keyword>
<keyword evidence="7 11" id="KW-0648">Protein biosynthesis</keyword>
<dbReference type="Pfam" id="PF00579">
    <property type="entry name" value="tRNA-synt_1b"/>
    <property type="match status" value="1"/>
</dbReference>
<dbReference type="GO" id="GO:0042803">
    <property type="term" value="F:protein homodimerization activity"/>
    <property type="evidence" value="ECO:0007669"/>
    <property type="project" value="UniProtKB-ARBA"/>
</dbReference>
<keyword evidence="15" id="KW-1185">Reference proteome</keyword>
<dbReference type="InterPro" id="IPR002307">
    <property type="entry name" value="Tyr-tRNA-ligase"/>
</dbReference>
<dbReference type="InterPro" id="IPR014729">
    <property type="entry name" value="Rossmann-like_a/b/a_fold"/>
</dbReference>
<dbReference type="InterPro" id="IPR036986">
    <property type="entry name" value="S4_RNA-bd_sf"/>
</dbReference>
<name>A0A975GTJ9_9BACT</name>
<dbReference type="GO" id="GO:0003723">
    <property type="term" value="F:RNA binding"/>
    <property type="evidence" value="ECO:0007669"/>
    <property type="project" value="UniProtKB-KW"/>
</dbReference>
<keyword evidence="6 12" id="KW-0694">RNA-binding</keyword>
<organism evidence="14 15">
    <name type="scientific">Desulfonema magnum</name>
    <dbReference type="NCBI Taxonomy" id="45655"/>
    <lineage>
        <taxon>Bacteria</taxon>
        <taxon>Pseudomonadati</taxon>
        <taxon>Thermodesulfobacteriota</taxon>
        <taxon>Desulfobacteria</taxon>
        <taxon>Desulfobacterales</taxon>
        <taxon>Desulfococcaceae</taxon>
        <taxon>Desulfonema</taxon>
    </lineage>
</organism>
<accession>A0A975GTJ9</accession>
<evidence type="ECO:0000256" key="3">
    <source>
        <dbReference type="ARBA" id="ARBA00022598"/>
    </source>
</evidence>
<evidence type="ECO:0000256" key="6">
    <source>
        <dbReference type="ARBA" id="ARBA00022884"/>
    </source>
</evidence>
<feature type="short sequence motif" description="'KMSKS' region" evidence="11">
    <location>
        <begin position="229"/>
        <end position="233"/>
    </location>
</feature>
<feature type="domain" description="Tyrosine--tRNA ligase SYY-like C-terminal" evidence="13">
    <location>
        <begin position="364"/>
        <end position="423"/>
    </location>
</feature>
<dbReference type="GO" id="GO:0005829">
    <property type="term" value="C:cytosol"/>
    <property type="evidence" value="ECO:0007669"/>
    <property type="project" value="TreeGrafter"/>
</dbReference>
<dbReference type="Pfam" id="PF22421">
    <property type="entry name" value="SYY_C-terminal"/>
    <property type="match status" value="1"/>
</dbReference>
<comment type="similarity">
    <text evidence="10 11">Belongs to the class-I aminoacyl-tRNA synthetase family. TyrS type 1 subfamily.</text>
</comment>
<protein>
    <recommendedName>
        <fullName evidence="11">Tyrosine--tRNA ligase</fullName>
        <ecNumber evidence="11">6.1.1.1</ecNumber>
    </recommendedName>
    <alternativeName>
        <fullName evidence="11">Tyrosyl-tRNA synthetase</fullName>
        <shortName evidence="11">TyrRS</shortName>
    </alternativeName>
</protein>
<dbReference type="GO" id="GO:0006437">
    <property type="term" value="P:tyrosyl-tRNA aminoacylation"/>
    <property type="evidence" value="ECO:0007669"/>
    <property type="project" value="UniProtKB-UniRule"/>
</dbReference>
<evidence type="ECO:0000256" key="8">
    <source>
        <dbReference type="ARBA" id="ARBA00023146"/>
    </source>
</evidence>
<dbReference type="InterPro" id="IPR054608">
    <property type="entry name" value="SYY-like_C"/>
</dbReference>
<feature type="binding site" evidence="11">
    <location>
        <position position="169"/>
    </location>
    <ligand>
        <name>L-tyrosine</name>
        <dbReference type="ChEBI" id="CHEBI:58315"/>
    </ligand>
</feature>
<dbReference type="GO" id="GO:0005524">
    <property type="term" value="F:ATP binding"/>
    <property type="evidence" value="ECO:0007669"/>
    <property type="project" value="UniProtKB-UniRule"/>
</dbReference>
<dbReference type="InterPro" id="IPR002305">
    <property type="entry name" value="aa-tRNA-synth_Ic"/>
</dbReference>
<dbReference type="Proteomes" id="UP000663722">
    <property type="component" value="Chromosome"/>
</dbReference>
<comment type="function">
    <text evidence="11">Catalyzes the attachment of tyrosine to tRNA(Tyr) in a two-step reaction: tyrosine is first activated by ATP to form Tyr-AMP and then transferred to the acceptor end of tRNA(Tyr).</text>
</comment>
<evidence type="ECO:0000256" key="4">
    <source>
        <dbReference type="ARBA" id="ARBA00022741"/>
    </source>
</evidence>
<reference evidence="14" key="1">
    <citation type="journal article" date="2021" name="Microb. Physiol.">
        <title>Proteogenomic Insights into the Physiology of Marine, Sulfate-Reducing, Filamentous Desulfonema limicola and Desulfonema magnum.</title>
        <authorList>
            <person name="Schnaars V."/>
            <person name="Wohlbrand L."/>
            <person name="Scheve S."/>
            <person name="Hinrichs C."/>
            <person name="Reinhardt R."/>
            <person name="Rabus R."/>
        </authorList>
    </citation>
    <scope>NUCLEOTIDE SEQUENCE</scope>
    <source>
        <strain evidence="14">4be13</strain>
    </source>
</reference>
<comment type="subcellular location">
    <subcellularLocation>
        <location evidence="1 11">Cytoplasm</location>
    </subcellularLocation>
</comment>
<gene>
    <name evidence="11 14" type="primary">tyrS</name>
    <name evidence="14" type="ORF">dnm_092950</name>
</gene>
<feature type="binding site" evidence="11">
    <location>
        <position position="34"/>
    </location>
    <ligand>
        <name>L-tyrosine</name>
        <dbReference type="ChEBI" id="CHEBI:58315"/>
    </ligand>
</feature>
<evidence type="ECO:0000256" key="10">
    <source>
        <dbReference type="ARBA" id="ARBA00060965"/>
    </source>
</evidence>
<dbReference type="Gene3D" id="3.10.290.10">
    <property type="entry name" value="RNA-binding S4 domain"/>
    <property type="match status" value="1"/>
</dbReference>
<keyword evidence="4 11" id="KW-0547">Nucleotide-binding</keyword>
<dbReference type="InterPro" id="IPR024107">
    <property type="entry name" value="Tyr-tRNA-ligase_bac_1"/>
</dbReference>
<keyword evidence="8 11" id="KW-0030">Aminoacyl-tRNA synthetase</keyword>
<evidence type="ECO:0000256" key="5">
    <source>
        <dbReference type="ARBA" id="ARBA00022840"/>
    </source>
</evidence>
<dbReference type="CDD" id="cd00165">
    <property type="entry name" value="S4"/>
    <property type="match status" value="1"/>
</dbReference>
<keyword evidence="2 11" id="KW-0963">Cytoplasm</keyword>
<dbReference type="FunFam" id="3.40.50.620:FF:000008">
    <property type="entry name" value="Tyrosine--tRNA ligase"/>
    <property type="match status" value="1"/>
</dbReference>
<sequence>MSVLDVLYERGFIEKTTHEKELEAFLNKENITCYIGFDPTASSLHVGSLVPIMSLAHMQRHGHRPMALVGGGTGLVGDPSGKTEMRQMLTSEMVESNVMGIKKQLSRFIDFNDGKALLLNNAEWLTKLEYIPFLRDFGKYFSVNRMIKAESYKMRLDSEDGLSFIEFNYMVLQAYDFLELFNKYGCALQMGGSDQWGNIVAGIELIRRSRQKTAFGITFPLITTSNGAKMGKTAKGAVWLDPERTSPYEYYQFWVNTDDRDVERFLSLFTFLPMDEVRAVKNLKDADLNSAKAVLAFEATLLAHGKEEANKAFHAATSMFGTRVVPKEILPSSTIPRNDDSNVDDISVPHTYINRTQLKEGISAFKIFHEVGLANSGGAARRLIEQGGGYVNDKRIESFDYMITDNDLVNAEILLRAGKKRYHKIKVGE</sequence>
<proteinExistence type="inferred from homology"/>
<dbReference type="SUPFAM" id="SSF55174">
    <property type="entry name" value="Alpha-L RNA-binding motif"/>
    <property type="match status" value="1"/>
</dbReference>
<dbReference type="HAMAP" id="MF_02006">
    <property type="entry name" value="Tyr_tRNA_synth_type1"/>
    <property type="match status" value="1"/>
</dbReference>
<dbReference type="PROSITE" id="PS50889">
    <property type="entry name" value="S4"/>
    <property type="match status" value="1"/>
</dbReference>
<dbReference type="EC" id="6.1.1.1" evidence="11"/>
<dbReference type="PANTHER" id="PTHR11766:SF0">
    <property type="entry name" value="TYROSINE--TRNA LIGASE, MITOCHONDRIAL"/>
    <property type="match status" value="1"/>
</dbReference>
<dbReference type="PANTHER" id="PTHR11766">
    <property type="entry name" value="TYROSYL-TRNA SYNTHETASE"/>
    <property type="match status" value="1"/>
</dbReference>
<evidence type="ECO:0000256" key="11">
    <source>
        <dbReference type="HAMAP-Rule" id="MF_02006"/>
    </source>
</evidence>